<feature type="domain" description="Phloem filament PP1" evidence="1">
    <location>
        <begin position="918"/>
        <end position="993"/>
    </location>
</feature>
<sequence>MSVAVKVCGQVPAVEKWIKIPDVSGHCVQEVAKLAVEQFNVQHGHSLKYDSIHEGWYCELGQNNLKYRLHIRAIDFLQRSLLYEALVFEEKPKLERIRKLISFLYLLNGGHYVGPVDPPQVEKWIKIPDLRVPFVQEVSKFAIDEYNKGGEGLKYVEIYDGWYAEMGQDNIKFRLHVKAKDCLGRLRNYEAIVLVKQFLSKKIKILESFKVLDQGKVSPGWNQIPDVKELGLQVVIKFIVEQIKIKFGDSLKFEIVYEGWYFELCPNSLKYRFHVKVIDFLGRSLKFEIIIIEERRVLLRIWKLDSIIVIVSPEPQEKKWITIPNVQVPLVQELAKFAVDEHNKNGDGLKYIEVYEGWFMDLGHDNIKFRLHLKAKDWLGRIRNYEAVVLVEHFWSKRIKILESFKLCGPLVFEPKWIQIPNLKELGLQVVIKFIVEQIKIKFGDSLKFEIVYEGWYFGLCPNSLKYRFHVKVIDFLGRPLKFEVVIIEEIRDHLRIWKLDSIIAIVSPEPQEKKWIKIPNVQVPLVQELAKFAVDEHNKNGDGLKYIEVYEGWFMDLGHDNIKFRLHLKAKDWLGRIRNYEAVVLVEHFWSKRIKILESFKFCGPLVFEPKWIQIPNLKEPGFQVVIKFIVEQIKIKFGDSLKFEIVYEGWYFELCPNSLKYRFHVKVIDFLGRSLKFEIIIIEERRVLLRIWKLDSIIVIVSPEPQEKKWIKIPNVQVPLVQELAKFAVDEHNKNGDGLKYIEVYEGWFMDLGHDNIKFRLHLKAKDWLGRIRNYEAVVLVEHFWSKRIKILESFKLCGPLVFEPKWIQIPNLKELGLQVVIKFIVEQIKIKFGDSLKFEIVYEGWYFGLCPNSLKYRFHVKVIDFLGRPLKFEVVIIEEIRDHLRIWKLDSIIAIVSPEPQEKKWIKIPNVQVPLVQELAKFAVDEHNKNGDGLKYIEVYEGWFMDLGHDNIKFRLHLKAKDWLGRIRNYEAVVLVEHFWSKRIKILESFKFCGPLVFEPKWIQIPNLKEPGFQVVINFIVEQLKIILGDCLKFHSIYEGWYFELCPISLKFRLHIKAIDFLGRCLNYEIIIIEEKRIFKLESIIVILSPGHCVGPVDPPKVEKWIKISNLQFAFLQEVSKFALDDFNVKSGDSLRFDGIYDGWYMEMGQDNIKFRIHLRAKDCLSRVHHYEAYVYVKQFLSKRIKIVESFKLIERKC</sequence>
<keyword evidence="2" id="KW-1185">Reference proteome</keyword>
<dbReference type="InterPro" id="IPR046350">
    <property type="entry name" value="Cystatin_sf"/>
</dbReference>
<dbReference type="GeneID" id="111486626"/>
<evidence type="ECO:0000313" key="3">
    <source>
        <dbReference type="RefSeq" id="XP_022989566.1"/>
    </source>
</evidence>
<dbReference type="Proteomes" id="UP000504608">
    <property type="component" value="Unplaced"/>
</dbReference>
<gene>
    <name evidence="3" type="primary">LOC111486626</name>
</gene>
<dbReference type="InterPro" id="IPR027214">
    <property type="entry name" value="Cystatin"/>
</dbReference>
<dbReference type="PANTHER" id="PTHR47116">
    <property type="entry name" value="PHLOEM FILAMENT PROTEIN"/>
    <property type="match status" value="1"/>
</dbReference>
<organism evidence="2 3">
    <name type="scientific">Cucurbita maxima</name>
    <name type="common">Pumpkin</name>
    <name type="synonym">Winter squash</name>
    <dbReference type="NCBI Taxonomy" id="3661"/>
    <lineage>
        <taxon>Eukaryota</taxon>
        <taxon>Viridiplantae</taxon>
        <taxon>Streptophyta</taxon>
        <taxon>Embryophyta</taxon>
        <taxon>Tracheophyta</taxon>
        <taxon>Spermatophyta</taxon>
        <taxon>Magnoliopsida</taxon>
        <taxon>eudicotyledons</taxon>
        <taxon>Gunneridae</taxon>
        <taxon>Pentapetalae</taxon>
        <taxon>rosids</taxon>
        <taxon>fabids</taxon>
        <taxon>Cucurbitales</taxon>
        <taxon>Cucurbitaceae</taxon>
        <taxon>Cucurbiteae</taxon>
        <taxon>Cucurbita</taxon>
    </lineage>
</organism>
<feature type="domain" description="Phloem filament PP1" evidence="1">
    <location>
        <begin position="819"/>
        <end position="895"/>
    </location>
</feature>
<name>A0A6J1JKF7_CUCMA</name>
<dbReference type="AlphaFoldDB" id="A0A6J1JKF7"/>
<evidence type="ECO:0000313" key="2">
    <source>
        <dbReference type="Proteomes" id="UP000504608"/>
    </source>
</evidence>
<feature type="domain" description="Phloem filament PP1" evidence="1">
    <location>
        <begin position="427"/>
        <end position="503"/>
    </location>
</feature>
<feature type="domain" description="Phloem filament PP1" evidence="1">
    <location>
        <begin position="133"/>
        <end position="209"/>
    </location>
</feature>
<dbReference type="KEGG" id="cmax:111486626"/>
<dbReference type="InterPro" id="IPR009994">
    <property type="entry name" value="PP1"/>
</dbReference>
<evidence type="ECO:0000259" key="1">
    <source>
        <dbReference type="Pfam" id="PF07430"/>
    </source>
</evidence>
<dbReference type="RefSeq" id="XP_022989566.1">
    <property type="nucleotide sequence ID" value="XM_023133798.1"/>
</dbReference>
<accession>A0A6J1JKF7</accession>
<dbReference type="Pfam" id="PF07430">
    <property type="entry name" value="PP1"/>
    <property type="match status" value="12"/>
</dbReference>
<reference evidence="3" key="1">
    <citation type="submission" date="2025-08" db="UniProtKB">
        <authorList>
            <consortium name="RefSeq"/>
        </authorList>
    </citation>
    <scope>IDENTIFICATION</scope>
    <source>
        <tissue evidence="3">Young leaves</tissue>
    </source>
</reference>
<feature type="domain" description="Phloem filament PP1" evidence="1">
    <location>
        <begin position="231"/>
        <end position="307"/>
    </location>
</feature>
<dbReference type="GO" id="GO:0004869">
    <property type="term" value="F:cysteine-type endopeptidase inhibitor activity"/>
    <property type="evidence" value="ECO:0007669"/>
    <property type="project" value="InterPro"/>
</dbReference>
<dbReference type="Gene3D" id="3.10.450.10">
    <property type="match status" value="7"/>
</dbReference>
<feature type="domain" description="Phloem filament PP1" evidence="1">
    <location>
        <begin position="1015"/>
        <end position="1087"/>
    </location>
</feature>
<feature type="domain" description="Phloem filament PP1" evidence="1">
    <location>
        <begin position="1118"/>
        <end position="1194"/>
    </location>
</feature>
<feature type="domain" description="Phloem filament PP1" evidence="1">
    <location>
        <begin position="526"/>
        <end position="601"/>
    </location>
</feature>
<feature type="domain" description="Phloem filament PP1" evidence="1">
    <location>
        <begin position="722"/>
        <end position="797"/>
    </location>
</feature>
<feature type="domain" description="Phloem filament PP1" evidence="1">
    <location>
        <begin position="26"/>
        <end position="103"/>
    </location>
</feature>
<feature type="domain" description="Phloem filament PP1" evidence="1">
    <location>
        <begin position="330"/>
        <end position="405"/>
    </location>
</feature>
<protein>
    <submittedName>
        <fullName evidence="3">Uncharacterized protein LOC111486626 isoform X1</fullName>
    </submittedName>
</protein>
<feature type="domain" description="Phloem filament PP1" evidence="1">
    <location>
        <begin position="623"/>
        <end position="699"/>
    </location>
</feature>
<proteinExistence type="predicted"/>
<dbReference type="SUPFAM" id="SSF54403">
    <property type="entry name" value="Cystatin/monellin"/>
    <property type="match status" value="7"/>
</dbReference>
<dbReference type="OrthoDB" id="2016588at2759"/>